<dbReference type="PANTHER" id="PTHR43819:SF1">
    <property type="entry name" value="ARCHAEAL-TYPE GLUTAMATE SYNTHASE [NADPH]"/>
    <property type="match status" value="1"/>
</dbReference>
<protein>
    <submittedName>
        <fullName evidence="5">Glutamate synthase domain-containing protein 2</fullName>
    </submittedName>
</protein>
<evidence type="ECO:0000256" key="3">
    <source>
        <dbReference type="SAM" id="Phobius"/>
    </source>
</evidence>
<proteinExistence type="inferred from homology"/>
<organism evidence="5 6">
    <name type="scientific">Aliiruegeria haliotis</name>
    <dbReference type="NCBI Taxonomy" id="1280846"/>
    <lineage>
        <taxon>Bacteria</taxon>
        <taxon>Pseudomonadati</taxon>
        <taxon>Pseudomonadota</taxon>
        <taxon>Alphaproteobacteria</taxon>
        <taxon>Rhodobacterales</taxon>
        <taxon>Roseobacteraceae</taxon>
        <taxon>Aliiruegeria</taxon>
    </lineage>
</organism>
<gene>
    <name evidence="5" type="ORF">CLV78_1083</name>
</gene>
<comment type="caution">
    <text evidence="5">The sequence shown here is derived from an EMBL/GenBank/DDBJ whole genome shotgun (WGS) entry which is preliminary data.</text>
</comment>
<evidence type="ECO:0000256" key="2">
    <source>
        <dbReference type="PIRNR" id="PIRNR006429"/>
    </source>
</evidence>
<name>A0A2T0RKL8_9RHOB</name>
<dbReference type="PIRSF" id="PIRSF006429">
    <property type="entry name" value="GOGAT_lg_2"/>
    <property type="match status" value="1"/>
</dbReference>
<dbReference type="SUPFAM" id="SSF51395">
    <property type="entry name" value="FMN-linked oxidoreductases"/>
    <property type="match status" value="1"/>
</dbReference>
<dbReference type="PANTHER" id="PTHR43819">
    <property type="entry name" value="ARCHAEAL-TYPE GLUTAMATE SYNTHASE [NADPH]"/>
    <property type="match status" value="1"/>
</dbReference>
<dbReference type="InterPro" id="IPR024188">
    <property type="entry name" value="GltB"/>
</dbReference>
<dbReference type="InterPro" id="IPR002932">
    <property type="entry name" value="Glu_synthdom"/>
</dbReference>
<dbReference type="Gene3D" id="3.20.20.70">
    <property type="entry name" value="Aldolase class I"/>
    <property type="match status" value="1"/>
</dbReference>
<evidence type="ECO:0000259" key="4">
    <source>
        <dbReference type="Pfam" id="PF01645"/>
    </source>
</evidence>
<dbReference type="InterPro" id="IPR013785">
    <property type="entry name" value="Aldolase_TIM"/>
</dbReference>
<keyword evidence="3" id="KW-0812">Transmembrane</keyword>
<keyword evidence="3" id="KW-0472">Membrane</keyword>
<feature type="transmembrane region" description="Helical" evidence="3">
    <location>
        <begin position="12"/>
        <end position="37"/>
    </location>
</feature>
<dbReference type="RefSeq" id="WP_425427961.1">
    <property type="nucleotide sequence ID" value="NZ_PVTD01000008.1"/>
</dbReference>
<comment type="similarity">
    <text evidence="1 2">Belongs to the glutamate synthase family.</text>
</comment>
<reference evidence="5 6" key="1">
    <citation type="submission" date="2018-03" db="EMBL/GenBank/DDBJ databases">
        <title>Genomic Encyclopedia of Archaeal and Bacterial Type Strains, Phase II (KMG-II): from individual species to whole genera.</title>
        <authorList>
            <person name="Goeker M."/>
        </authorList>
    </citation>
    <scope>NUCLEOTIDE SEQUENCE [LARGE SCALE GENOMIC DNA]</scope>
    <source>
        <strain evidence="5 6">DSM 29328</strain>
    </source>
</reference>
<evidence type="ECO:0000313" key="6">
    <source>
        <dbReference type="Proteomes" id="UP000239480"/>
    </source>
</evidence>
<dbReference type="EMBL" id="PVTD01000008">
    <property type="protein sequence ID" value="PRY21734.1"/>
    <property type="molecule type" value="Genomic_DNA"/>
</dbReference>
<accession>A0A2T0RKL8</accession>
<keyword evidence="3" id="KW-1133">Transmembrane helix</keyword>
<keyword evidence="6" id="KW-1185">Reference proteome</keyword>
<dbReference type="AlphaFoldDB" id="A0A2T0RKL8"/>
<dbReference type="GO" id="GO:0006537">
    <property type="term" value="P:glutamate biosynthetic process"/>
    <property type="evidence" value="ECO:0007669"/>
    <property type="project" value="InterPro"/>
</dbReference>
<dbReference type="Proteomes" id="UP000239480">
    <property type="component" value="Unassembled WGS sequence"/>
</dbReference>
<evidence type="ECO:0000313" key="5">
    <source>
        <dbReference type="EMBL" id="PRY21734.1"/>
    </source>
</evidence>
<dbReference type="GO" id="GO:0015930">
    <property type="term" value="F:glutamate synthase activity"/>
    <property type="evidence" value="ECO:0007669"/>
    <property type="project" value="InterPro"/>
</dbReference>
<feature type="domain" description="Glutamate synthase" evidence="4">
    <location>
        <begin position="140"/>
        <end position="466"/>
    </location>
</feature>
<dbReference type="CDD" id="cd02808">
    <property type="entry name" value="GltS_FMN"/>
    <property type="match status" value="1"/>
</dbReference>
<evidence type="ECO:0000256" key="1">
    <source>
        <dbReference type="ARBA" id="ARBA00009716"/>
    </source>
</evidence>
<sequence length="518" mass="56730">MMGELMGWTLWSLQMLMLLFVFVIGVVVLAAVVFFVVDRTQTKDAIRRNYPVIGRFRGWFSDLGEFFRQYFFAMDREELPFNRAQRDWIDHASEGESNMVAFGSTRNISLVGTPIFVSAAFPPVDGQFASTEPMLIGPHCRKPFLARSIFNISGMSYGAISKPAVRALSRGAARAGIWMNTGEGAVSPFHLEGNCDLVFQIGTAKYGVRDAAGQLSDEKLRAAAAHEQVRMFEIKLSQGAKPGKGGILPGAKVSAEIAEIRGIPQGKDSISPNRHVEVDDWDDLLDMIAHIREVTGKPVGFKAVIGSPTHFRDFFECLSKRPPEAAPDFITIDGGEGGTGAAPMPLIDLMGMPVRESLPRIANLRDEYGLKERIRLIASGKLVNPGDVAWALAAGADFVTSARGFMFSLGCIQALKCNRNTCPTGITTHDRRLQQGLVVAEKETRVAQYATNLIHEVETIAHSVGVGEPRQMRRRHVRIVQADGSSVPMSDIYPSYRPGGAVPPFTRPLDAGHTQQVF</sequence>
<dbReference type="Pfam" id="PF01645">
    <property type="entry name" value="Glu_synthase"/>
    <property type="match status" value="1"/>
</dbReference>